<sequence>MKSKMIVLCMGWLMIGLSPVKAATNYCNHVLFPIQPKAVWTYNRVAADSESEGYTLAVQGVFTKGDKTTASTNFTSPALGNLSYPLLFECSASNGITLVELNNILIPLPDGSAVKLTLNEQSGTILPPINLLQTGYSWPFILDFKGSYTSTKGKPVAVDVRVEVTSMLSEFLDSIEVPAGEFKNVFVIQQDVSIQMTIARMKKPIRTLSSVRSWYLAEGVGPISAEFLNMITDLISYSLPSVAIEQGVGRAEIGSDS</sequence>
<keyword evidence="1" id="KW-0732">Signal</keyword>
<gene>
    <name evidence="2" type="ORF">ENS29_02240</name>
</gene>
<accession>A0A7C4RS79</accession>
<feature type="chain" id="PRO_5027758801" evidence="1">
    <location>
        <begin position="23"/>
        <end position="257"/>
    </location>
</feature>
<comment type="caution">
    <text evidence="2">The sequence shown here is derived from an EMBL/GenBank/DDBJ whole genome shotgun (WGS) entry which is preliminary data.</text>
</comment>
<organism evidence="2">
    <name type="scientific">Desulfatirhabdium butyrativorans</name>
    <dbReference type="NCBI Taxonomy" id="340467"/>
    <lineage>
        <taxon>Bacteria</taxon>
        <taxon>Pseudomonadati</taxon>
        <taxon>Thermodesulfobacteriota</taxon>
        <taxon>Desulfobacteria</taxon>
        <taxon>Desulfobacterales</taxon>
        <taxon>Desulfatirhabdiaceae</taxon>
        <taxon>Desulfatirhabdium</taxon>
    </lineage>
</organism>
<reference evidence="2" key="1">
    <citation type="journal article" date="2020" name="mSystems">
        <title>Genome- and Community-Level Interaction Insights into Carbon Utilization and Element Cycling Functions of Hydrothermarchaeota in Hydrothermal Sediment.</title>
        <authorList>
            <person name="Zhou Z."/>
            <person name="Liu Y."/>
            <person name="Xu W."/>
            <person name="Pan J."/>
            <person name="Luo Z.H."/>
            <person name="Li M."/>
        </authorList>
    </citation>
    <scope>NUCLEOTIDE SEQUENCE [LARGE SCALE GENOMIC DNA]</scope>
    <source>
        <strain evidence="2">SpSt-477</strain>
    </source>
</reference>
<proteinExistence type="predicted"/>
<dbReference type="AlphaFoldDB" id="A0A7C4RS79"/>
<evidence type="ECO:0000256" key="1">
    <source>
        <dbReference type="SAM" id="SignalP"/>
    </source>
</evidence>
<evidence type="ECO:0000313" key="2">
    <source>
        <dbReference type="EMBL" id="HGU31657.1"/>
    </source>
</evidence>
<feature type="signal peptide" evidence="1">
    <location>
        <begin position="1"/>
        <end position="22"/>
    </location>
</feature>
<dbReference type="Gene3D" id="2.40.360.20">
    <property type="match status" value="1"/>
</dbReference>
<protein>
    <submittedName>
        <fullName evidence="2">Uncharacterized protein</fullName>
    </submittedName>
</protein>
<name>A0A7C4RS79_9BACT</name>
<dbReference type="EMBL" id="DSUH01000048">
    <property type="protein sequence ID" value="HGU31657.1"/>
    <property type="molecule type" value="Genomic_DNA"/>
</dbReference>